<proteinExistence type="predicted"/>
<sequence>MKTSTQQQARNSLSPSSDLHLILKTRALQWIFTKDDSSSTYQIANASDLTYVLDAAPFASSGPDSRVICEEKTLAQAMRWRLTYGRNSNDVDGLYIVSADAGRNNVLLNSDISGMSRLALDASIRNIRTIDKDEEFRWKILEDSPASLPEGDVSTEYDRRYLIRTLNGNAVHSESGKKSLFVRNQNKGPQREWEIKSFGNGKCTIKNVQENAFLVTDKIDDRWEPVLSLRESMDKWDVQYLGKLNYTICIKPTTSGTVTERCYSLSLKEDTVVLREMKDAHNQIWHIEAKIASLDQPDPEHSSQTSATPEVNSTQGRKIIQNLMEGEYYLRNSGNGNYFLNSDGTWATINQKKGLVFQFEAMDNTGSGKVHISDTNTRKYMGAGPPYGQFFDHKIVWQLSVVADTTPTQYTINNPGVGNLGVSPSDTSYARFSGENINWTFIPKMP</sequence>
<organism evidence="2 3">
    <name type="scientific">Gymnopilus junonius</name>
    <name type="common">Spectacular rustgill mushroom</name>
    <name type="synonym">Gymnopilus spectabilis subsp. junonius</name>
    <dbReference type="NCBI Taxonomy" id="109634"/>
    <lineage>
        <taxon>Eukaryota</taxon>
        <taxon>Fungi</taxon>
        <taxon>Dikarya</taxon>
        <taxon>Basidiomycota</taxon>
        <taxon>Agaricomycotina</taxon>
        <taxon>Agaricomycetes</taxon>
        <taxon>Agaricomycetidae</taxon>
        <taxon>Agaricales</taxon>
        <taxon>Agaricineae</taxon>
        <taxon>Hymenogastraceae</taxon>
        <taxon>Gymnopilus</taxon>
    </lineage>
</organism>
<evidence type="ECO:0000313" key="2">
    <source>
        <dbReference type="EMBL" id="KAF8907846.1"/>
    </source>
</evidence>
<comment type="caution">
    <text evidence="2">The sequence shown here is derived from an EMBL/GenBank/DDBJ whole genome shotgun (WGS) entry which is preliminary data.</text>
</comment>
<dbReference type="Gene3D" id="2.80.10.50">
    <property type="match status" value="1"/>
</dbReference>
<evidence type="ECO:0000256" key="1">
    <source>
        <dbReference type="SAM" id="MobiDB-lite"/>
    </source>
</evidence>
<evidence type="ECO:0000313" key="3">
    <source>
        <dbReference type="Proteomes" id="UP000724874"/>
    </source>
</evidence>
<reference evidence="2" key="1">
    <citation type="submission" date="2020-11" db="EMBL/GenBank/DDBJ databases">
        <authorList>
            <consortium name="DOE Joint Genome Institute"/>
            <person name="Ahrendt S."/>
            <person name="Riley R."/>
            <person name="Andreopoulos W."/>
            <person name="LaButti K."/>
            <person name="Pangilinan J."/>
            <person name="Ruiz-duenas F.J."/>
            <person name="Barrasa J.M."/>
            <person name="Sanchez-Garcia M."/>
            <person name="Camarero S."/>
            <person name="Miyauchi S."/>
            <person name="Serrano A."/>
            <person name="Linde D."/>
            <person name="Babiker R."/>
            <person name="Drula E."/>
            <person name="Ayuso-Fernandez I."/>
            <person name="Pacheco R."/>
            <person name="Padilla G."/>
            <person name="Ferreira P."/>
            <person name="Barriuso J."/>
            <person name="Kellner H."/>
            <person name="Castanera R."/>
            <person name="Alfaro M."/>
            <person name="Ramirez L."/>
            <person name="Pisabarro A.G."/>
            <person name="Kuo A."/>
            <person name="Tritt A."/>
            <person name="Lipzen A."/>
            <person name="He G."/>
            <person name="Yan M."/>
            <person name="Ng V."/>
            <person name="Cullen D."/>
            <person name="Martin F."/>
            <person name="Rosso M.-N."/>
            <person name="Henrissat B."/>
            <person name="Hibbett D."/>
            <person name="Martinez A.T."/>
            <person name="Grigoriev I.V."/>
        </authorList>
    </citation>
    <scope>NUCLEOTIDE SEQUENCE</scope>
    <source>
        <strain evidence="2">AH 44721</strain>
    </source>
</reference>
<name>A0A9P5TQP5_GYMJU</name>
<keyword evidence="3" id="KW-1185">Reference proteome</keyword>
<dbReference type="Proteomes" id="UP000724874">
    <property type="component" value="Unassembled WGS sequence"/>
</dbReference>
<feature type="region of interest" description="Disordered" evidence="1">
    <location>
        <begin position="295"/>
        <end position="315"/>
    </location>
</feature>
<dbReference type="EMBL" id="JADNYJ010000013">
    <property type="protein sequence ID" value="KAF8907846.1"/>
    <property type="molecule type" value="Genomic_DNA"/>
</dbReference>
<protein>
    <submittedName>
        <fullName evidence="2">Uncharacterized protein</fullName>
    </submittedName>
</protein>
<dbReference type="OrthoDB" id="3039501at2759"/>
<gene>
    <name evidence="2" type="ORF">CPB84DRAFT_1767708</name>
</gene>
<accession>A0A9P5TQP5</accession>
<dbReference type="AlphaFoldDB" id="A0A9P5TQP5"/>
<feature type="compositionally biased region" description="Polar residues" evidence="1">
    <location>
        <begin position="302"/>
        <end position="315"/>
    </location>
</feature>